<name>A0ABS4IBY0_9BACL</name>
<dbReference type="Pfam" id="PF06866">
    <property type="entry name" value="DUF1256"/>
    <property type="match status" value="1"/>
</dbReference>
<reference evidence="1 2" key="1">
    <citation type="submission" date="2021-03" db="EMBL/GenBank/DDBJ databases">
        <title>Genomic Encyclopedia of Type Strains, Phase IV (KMG-IV): sequencing the most valuable type-strain genomes for metagenomic binning, comparative biology and taxonomic classification.</title>
        <authorList>
            <person name="Goeker M."/>
        </authorList>
    </citation>
    <scope>NUCLEOTIDE SEQUENCE [LARGE SCALE GENOMIC DNA]</scope>
    <source>
        <strain evidence="1 2">DSM 24950</strain>
    </source>
</reference>
<dbReference type="Proteomes" id="UP001519344">
    <property type="component" value="Unassembled WGS sequence"/>
</dbReference>
<organism evidence="1 2">
    <name type="scientific">Paenibacillus aceris</name>
    <dbReference type="NCBI Taxonomy" id="869555"/>
    <lineage>
        <taxon>Bacteria</taxon>
        <taxon>Bacillati</taxon>
        <taxon>Bacillota</taxon>
        <taxon>Bacilli</taxon>
        <taxon>Bacillales</taxon>
        <taxon>Paenibacillaceae</taxon>
        <taxon>Paenibacillus</taxon>
    </lineage>
</organism>
<dbReference type="RefSeq" id="WP_167067293.1">
    <property type="nucleotide sequence ID" value="NZ_JAAOZR010000088.1"/>
</dbReference>
<dbReference type="InterPro" id="IPR023430">
    <property type="entry name" value="Pept_HybD-like_dom_sf"/>
</dbReference>
<keyword evidence="2" id="KW-1185">Reference proteome</keyword>
<evidence type="ECO:0000313" key="1">
    <source>
        <dbReference type="EMBL" id="MBP1967866.1"/>
    </source>
</evidence>
<dbReference type="InterPro" id="IPR009665">
    <property type="entry name" value="YyaC"/>
</dbReference>
<accession>A0ABS4IBY0</accession>
<protein>
    <submittedName>
        <fullName evidence="1">Sporulation protein YyaC</fullName>
    </submittedName>
</protein>
<proteinExistence type="predicted"/>
<dbReference type="NCBIfam" id="TIGR02841">
    <property type="entry name" value="spore_YyaC"/>
    <property type="match status" value="1"/>
</dbReference>
<gene>
    <name evidence="1" type="ORF">J2Z65_007148</name>
</gene>
<sequence>MKEPRSTQEQFWKKMNGEQLALFLESIGTTFEMKPSALSFVCIGTDRSTGDALGPLVGTRLAELGYPHVIGTLEAPCDASNIATRLQEIPQGSVVIAIDACLGQKMSVGMFQVSNQPLAPGKSVGKDLPHVGDYTIAAIVNVDGPRQYNVLQTTSLYRVMNMADEVAKAISHAFPLEETALEAEWSDENGTRRNGTSIRQGSA</sequence>
<evidence type="ECO:0000313" key="2">
    <source>
        <dbReference type="Proteomes" id="UP001519344"/>
    </source>
</evidence>
<comment type="caution">
    <text evidence="1">The sequence shown here is derived from an EMBL/GenBank/DDBJ whole genome shotgun (WGS) entry which is preliminary data.</text>
</comment>
<dbReference type="SUPFAM" id="SSF53163">
    <property type="entry name" value="HybD-like"/>
    <property type="match status" value="1"/>
</dbReference>
<dbReference type="EMBL" id="JAGGKV010000048">
    <property type="protein sequence ID" value="MBP1967866.1"/>
    <property type="molecule type" value="Genomic_DNA"/>
</dbReference>